<dbReference type="Proteomes" id="UP000663881">
    <property type="component" value="Unassembled WGS sequence"/>
</dbReference>
<feature type="non-terminal residue" evidence="2">
    <location>
        <position position="67"/>
    </location>
</feature>
<gene>
    <name evidence="2" type="ORF">OKA104_LOCUS52245</name>
</gene>
<evidence type="ECO:0000256" key="1">
    <source>
        <dbReference type="SAM" id="MobiDB-lite"/>
    </source>
</evidence>
<sequence length="67" mass="7106">MLAHLATSSRCATLSTIPRANTLAVIRKASSSGGHKKNEDPVAVSTPTDDPHRSPMSQRQLPPDDGK</sequence>
<dbReference type="AlphaFoldDB" id="A0A820QAJ3"/>
<evidence type="ECO:0000313" key="2">
    <source>
        <dbReference type="EMBL" id="CAF4416183.1"/>
    </source>
</evidence>
<evidence type="ECO:0000313" key="3">
    <source>
        <dbReference type="Proteomes" id="UP000663881"/>
    </source>
</evidence>
<comment type="caution">
    <text evidence="2">The sequence shown here is derived from an EMBL/GenBank/DDBJ whole genome shotgun (WGS) entry which is preliminary data.</text>
</comment>
<protein>
    <submittedName>
        <fullName evidence="2">Uncharacterized protein</fullName>
    </submittedName>
</protein>
<organism evidence="2 3">
    <name type="scientific">Adineta steineri</name>
    <dbReference type="NCBI Taxonomy" id="433720"/>
    <lineage>
        <taxon>Eukaryota</taxon>
        <taxon>Metazoa</taxon>
        <taxon>Spiralia</taxon>
        <taxon>Gnathifera</taxon>
        <taxon>Rotifera</taxon>
        <taxon>Eurotatoria</taxon>
        <taxon>Bdelloidea</taxon>
        <taxon>Adinetida</taxon>
        <taxon>Adinetidae</taxon>
        <taxon>Adineta</taxon>
    </lineage>
</organism>
<proteinExistence type="predicted"/>
<feature type="region of interest" description="Disordered" evidence="1">
    <location>
        <begin position="28"/>
        <end position="67"/>
    </location>
</feature>
<name>A0A820QAJ3_9BILA</name>
<dbReference type="EMBL" id="CAJOAY010029964">
    <property type="protein sequence ID" value="CAF4416183.1"/>
    <property type="molecule type" value="Genomic_DNA"/>
</dbReference>
<accession>A0A820QAJ3</accession>
<reference evidence="2" key="1">
    <citation type="submission" date="2021-02" db="EMBL/GenBank/DDBJ databases">
        <authorList>
            <person name="Nowell W R."/>
        </authorList>
    </citation>
    <scope>NUCLEOTIDE SEQUENCE</scope>
</reference>